<name>A0A4Y2DFI9_ARAVE</name>
<comment type="caution">
    <text evidence="2">The sequence shown here is derived from an EMBL/GenBank/DDBJ whole genome shotgun (WGS) entry which is preliminary data.</text>
</comment>
<proteinExistence type="predicted"/>
<organism evidence="2 3">
    <name type="scientific">Araneus ventricosus</name>
    <name type="common">Orbweaver spider</name>
    <name type="synonym">Epeira ventricosa</name>
    <dbReference type="NCBI Taxonomy" id="182803"/>
    <lineage>
        <taxon>Eukaryota</taxon>
        <taxon>Metazoa</taxon>
        <taxon>Ecdysozoa</taxon>
        <taxon>Arthropoda</taxon>
        <taxon>Chelicerata</taxon>
        <taxon>Arachnida</taxon>
        <taxon>Araneae</taxon>
        <taxon>Araneomorphae</taxon>
        <taxon>Entelegynae</taxon>
        <taxon>Araneoidea</taxon>
        <taxon>Araneidae</taxon>
        <taxon>Araneus</taxon>
    </lineage>
</organism>
<feature type="chain" id="PRO_5021485319" evidence="1">
    <location>
        <begin position="21"/>
        <end position="102"/>
    </location>
</feature>
<evidence type="ECO:0000256" key="1">
    <source>
        <dbReference type="SAM" id="SignalP"/>
    </source>
</evidence>
<keyword evidence="1" id="KW-0732">Signal</keyword>
<dbReference type="Proteomes" id="UP000499080">
    <property type="component" value="Unassembled WGS sequence"/>
</dbReference>
<keyword evidence="3" id="KW-1185">Reference proteome</keyword>
<dbReference type="EMBL" id="BGPR01089361">
    <property type="protein sequence ID" value="GBM14999.1"/>
    <property type="molecule type" value="Genomic_DNA"/>
</dbReference>
<feature type="signal peptide" evidence="1">
    <location>
        <begin position="1"/>
        <end position="20"/>
    </location>
</feature>
<sequence length="102" mass="11588">MVGMGLGWAMDLGWVELVVGQWLGFGGDELMGGGLEILREVIWTRVAVLQLRLGSCHTTCRLDCRAALVRFCSVVYAAFIRFDWFWLPRHLRATLQFALLPF</sequence>
<gene>
    <name evidence="2" type="ORF">AVEN_123683_1</name>
</gene>
<evidence type="ECO:0000313" key="3">
    <source>
        <dbReference type="Proteomes" id="UP000499080"/>
    </source>
</evidence>
<protein>
    <submittedName>
        <fullName evidence="2">Uncharacterized protein</fullName>
    </submittedName>
</protein>
<dbReference type="AlphaFoldDB" id="A0A4Y2DFI9"/>
<accession>A0A4Y2DFI9</accession>
<reference evidence="2 3" key="1">
    <citation type="journal article" date="2019" name="Sci. Rep.">
        <title>Orb-weaving spider Araneus ventricosus genome elucidates the spidroin gene catalogue.</title>
        <authorList>
            <person name="Kono N."/>
            <person name="Nakamura H."/>
            <person name="Ohtoshi R."/>
            <person name="Moran D.A.P."/>
            <person name="Shinohara A."/>
            <person name="Yoshida Y."/>
            <person name="Fujiwara M."/>
            <person name="Mori M."/>
            <person name="Tomita M."/>
            <person name="Arakawa K."/>
        </authorList>
    </citation>
    <scope>NUCLEOTIDE SEQUENCE [LARGE SCALE GENOMIC DNA]</scope>
</reference>
<evidence type="ECO:0000313" key="2">
    <source>
        <dbReference type="EMBL" id="GBM14999.1"/>
    </source>
</evidence>